<comment type="caution">
    <text evidence="1">The sequence shown here is derived from an EMBL/GenBank/DDBJ whole genome shotgun (WGS) entry which is preliminary data.</text>
</comment>
<sequence length="502" mass="56343">MHRCWDVVELTRLVFDEIMALDPAMPATRTLCRLARTCRKFSELALDVLWAEQSGYIPLLSTLPATTWSTRNGEFKIVTDLRQEDWERTLNYSRRIKQFRDVNSLPGLHNSAVEAVILSLPPGSLLPNVHYLSCQSGSPFFPHLSTILGTQISKIHIELASYQWRYPAVQHIALRCPFVKNFALEGSFGNEDITLEWSSRFVLQMTQLRSVDVVGLNRAAWHHISRVAGLEKNSSHSLIADAFTPSDESLLHPLFPVLRTLALDRVDLTLVAPFLSAFHSAPLQTLMLSGRNLGSVRTLNASIATHCSPLHLTFLVIEIYETEDDPPSLNFEDLRPLLRVPNLRNVRLLYPGDSLLNDEFVDEIANSWPALEELSMPGSPAFQDPPTLRSLLSFARHCPHLRSLELDVDAKTIPLDAVKSSRVIQSSLVEWSVCSSPIGKVTRVAKFLSAIFPSLEIKCRNPPTSKAKGKWDDVSSLIQDYADIRAHEREILAINANAEDVF</sequence>
<dbReference type="SUPFAM" id="SSF52047">
    <property type="entry name" value="RNI-like"/>
    <property type="match status" value="1"/>
</dbReference>
<name>A0AAW0AIQ1_9AGAR</name>
<protein>
    <recommendedName>
        <fullName evidence="3">F-box domain-containing protein</fullName>
    </recommendedName>
</protein>
<evidence type="ECO:0000313" key="1">
    <source>
        <dbReference type="EMBL" id="KAK7012999.1"/>
    </source>
</evidence>
<evidence type="ECO:0008006" key="3">
    <source>
        <dbReference type="Google" id="ProtNLM"/>
    </source>
</evidence>
<dbReference type="EMBL" id="JAWWNJ010000061">
    <property type="protein sequence ID" value="KAK7012999.1"/>
    <property type="molecule type" value="Genomic_DNA"/>
</dbReference>
<dbReference type="Gene3D" id="3.80.10.10">
    <property type="entry name" value="Ribonuclease Inhibitor"/>
    <property type="match status" value="1"/>
</dbReference>
<proteinExistence type="predicted"/>
<reference evidence="1 2" key="1">
    <citation type="journal article" date="2024" name="J Genomics">
        <title>Draft genome sequencing and assembly of Favolaschia claudopus CIRM-BRFM 2984 isolated from oak limbs.</title>
        <authorList>
            <person name="Navarro D."/>
            <person name="Drula E."/>
            <person name="Chaduli D."/>
            <person name="Cazenave R."/>
            <person name="Ahrendt S."/>
            <person name="Wang J."/>
            <person name="Lipzen A."/>
            <person name="Daum C."/>
            <person name="Barry K."/>
            <person name="Grigoriev I.V."/>
            <person name="Favel A."/>
            <person name="Rosso M.N."/>
            <person name="Martin F."/>
        </authorList>
    </citation>
    <scope>NUCLEOTIDE SEQUENCE [LARGE SCALE GENOMIC DNA]</scope>
    <source>
        <strain evidence="1 2">CIRM-BRFM 2984</strain>
    </source>
</reference>
<dbReference type="Proteomes" id="UP001362999">
    <property type="component" value="Unassembled WGS sequence"/>
</dbReference>
<dbReference type="InterPro" id="IPR032675">
    <property type="entry name" value="LRR_dom_sf"/>
</dbReference>
<keyword evidence="2" id="KW-1185">Reference proteome</keyword>
<dbReference type="AlphaFoldDB" id="A0AAW0AIQ1"/>
<accession>A0AAW0AIQ1</accession>
<gene>
    <name evidence="1" type="ORF">R3P38DRAFT_2721441</name>
</gene>
<evidence type="ECO:0000313" key="2">
    <source>
        <dbReference type="Proteomes" id="UP001362999"/>
    </source>
</evidence>
<organism evidence="1 2">
    <name type="scientific">Favolaschia claudopus</name>
    <dbReference type="NCBI Taxonomy" id="2862362"/>
    <lineage>
        <taxon>Eukaryota</taxon>
        <taxon>Fungi</taxon>
        <taxon>Dikarya</taxon>
        <taxon>Basidiomycota</taxon>
        <taxon>Agaricomycotina</taxon>
        <taxon>Agaricomycetes</taxon>
        <taxon>Agaricomycetidae</taxon>
        <taxon>Agaricales</taxon>
        <taxon>Marasmiineae</taxon>
        <taxon>Mycenaceae</taxon>
        <taxon>Favolaschia</taxon>
    </lineage>
</organism>